<dbReference type="PANTHER" id="PTHR24220">
    <property type="entry name" value="IMPORT ATP-BINDING PROTEIN"/>
    <property type="match status" value="1"/>
</dbReference>
<dbReference type="AlphaFoldDB" id="A0A402CBC0"/>
<reference evidence="4 5" key="1">
    <citation type="submission" date="2018-11" db="EMBL/GenBank/DDBJ databases">
        <title>Microbial catabolism of amino acid.</title>
        <authorList>
            <person name="Hibi M."/>
            <person name="Ogawa J."/>
        </authorList>
    </citation>
    <scope>NUCLEOTIDE SEQUENCE [LARGE SCALE GENOMIC DNA]</scope>
    <source>
        <strain evidence="4 5">C31-06</strain>
    </source>
</reference>
<dbReference type="InterPro" id="IPR003593">
    <property type="entry name" value="AAA+_ATPase"/>
</dbReference>
<dbReference type="Proteomes" id="UP000287519">
    <property type="component" value="Unassembled WGS sequence"/>
</dbReference>
<dbReference type="Gene3D" id="3.40.50.300">
    <property type="entry name" value="P-loop containing nucleotide triphosphate hydrolases"/>
    <property type="match status" value="1"/>
</dbReference>
<dbReference type="InterPro" id="IPR027417">
    <property type="entry name" value="P-loop_NTPase"/>
</dbReference>
<dbReference type="Pfam" id="PF00005">
    <property type="entry name" value="ABC_tran"/>
    <property type="match status" value="1"/>
</dbReference>
<organism evidence="4 5">
    <name type="scientific">Rhodococcus wratislaviensis</name>
    <name type="common">Tsukamurella wratislaviensis</name>
    <dbReference type="NCBI Taxonomy" id="44752"/>
    <lineage>
        <taxon>Bacteria</taxon>
        <taxon>Bacillati</taxon>
        <taxon>Actinomycetota</taxon>
        <taxon>Actinomycetes</taxon>
        <taxon>Mycobacteriales</taxon>
        <taxon>Nocardiaceae</taxon>
        <taxon>Rhodococcus</taxon>
    </lineage>
</organism>
<evidence type="ECO:0000259" key="3">
    <source>
        <dbReference type="PROSITE" id="PS50893"/>
    </source>
</evidence>
<dbReference type="InterPro" id="IPR003439">
    <property type="entry name" value="ABC_transporter-like_ATP-bd"/>
</dbReference>
<dbReference type="SMART" id="SM00382">
    <property type="entry name" value="AAA"/>
    <property type="match status" value="1"/>
</dbReference>
<accession>A0A402CBC0</accession>
<dbReference type="InterPro" id="IPR015854">
    <property type="entry name" value="ABC_transpr_LolD-like"/>
</dbReference>
<evidence type="ECO:0000313" key="4">
    <source>
        <dbReference type="EMBL" id="GCE40881.1"/>
    </source>
</evidence>
<keyword evidence="4" id="KW-0131">Cell cycle</keyword>
<evidence type="ECO:0000256" key="2">
    <source>
        <dbReference type="ARBA" id="ARBA00022840"/>
    </source>
</evidence>
<keyword evidence="1" id="KW-0547">Nucleotide-binding</keyword>
<gene>
    <name evidence="4" type="ORF">Rhow_004524</name>
</gene>
<dbReference type="PANTHER" id="PTHR24220:SF685">
    <property type="entry name" value="ABC TRANSPORTER RELATED"/>
    <property type="match status" value="1"/>
</dbReference>
<dbReference type="GO" id="GO:0051301">
    <property type="term" value="P:cell division"/>
    <property type="evidence" value="ECO:0007669"/>
    <property type="project" value="UniProtKB-KW"/>
</dbReference>
<keyword evidence="5" id="KW-1185">Reference proteome</keyword>
<sequence length="238" mass="24802">MMSTLPGSAAAGPLLRCRDLSRVFGSGRTTRVAVDSVSADIDRGARIALTGPSGSGKSSLIHLFAALDAPSAGHISWPGLGADPRRDRTRIGVVFQAPSLIPALDVTENVALPQVLAGHSDTTARARARTALARLGLEPLAGRLPEELSGGQAHRVALARVLAGTARLVLADELTGQLDHRTGAEVLDVLFETVDMLGAALVVSTHDDTVAGRCPVRWSMRGGRLQIRSPTTPVPPTP</sequence>
<proteinExistence type="predicted"/>
<protein>
    <submittedName>
        <fullName evidence="4">Cell division transporter, ATP-binding protein FtsE</fullName>
    </submittedName>
</protein>
<name>A0A402CBC0_RHOWR</name>
<dbReference type="SUPFAM" id="SSF52540">
    <property type="entry name" value="P-loop containing nucleoside triphosphate hydrolases"/>
    <property type="match status" value="1"/>
</dbReference>
<evidence type="ECO:0000313" key="5">
    <source>
        <dbReference type="Proteomes" id="UP000287519"/>
    </source>
</evidence>
<dbReference type="GO" id="GO:0016887">
    <property type="term" value="F:ATP hydrolysis activity"/>
    <property type="evidence" value="ECO:0007669"/>
    <property type="project" value="InterPro"/>
</dbReference>
<evidence type="ECO:0000256" key="1">
    <source>
        <dbReference type="ARBA" id="ARBA00022741"/>
    </source>
</evidence>
<dbReference type="EMBL" id="BHYM01000038">
    <property type="protein sequence ID" value="GCE40881.1"/>
    <property type="molecule type" value="Genomic_DNA"/>
</dbReference>
<comment type="caution">
    <text evidence="4">The sequence shown here is derived from an EMBL/GenBank/DDBJ whole genome shotgun (WGS) entry which is preliminary data.</text>
</comment>
<dbReference type="GO" id="GO:0022857">
    <property type="term" value="F:transmembrane transporter activity"/>
    <property type="evidence" value="ECO:0007669"/>
    <property type="project" value="TreeGrafter"/>
</dbReference>
<dbReference type="PROSITE" id="PS50893">
    <property type="entry name" value="ABC_TRANSPORTER_2"/>
    <property type="match status" value="1"/>
</dbReference>
<feature type="domain" description="ABC transporter" evidence="3">
    <location>
        <begin position="15"/>
        <end position="238"/>
    </location>
</feature>
<dbReference type="GO" id="GO:0005524">
    <property type="term" value="F:ATP binding"/>
    <property type="evidence" value="ECO:0007669"/>
    <property type="project" value="UniProtKB-KW"/>
</dbReference>
<keyword evidence="2 4" id="KW-0067">ATP-binding</keyword>
<keyword evidence="4" id="KW-0132">Cell division</keyword>
<dbReference type="GO" id="GO:0005886">
    <property type="term" value="C:plasma membrane"/>
    <property type="evidence" value="ECO:0007669"/>
    <property type="project" value="TreeGrafter"/>
</dbReference>